<comment type="similarity">
    <text evidence="4">Belongs to the eIF-3 subunit C family.</text>
</comment>
<evidence type="ECO:0000256" key="4">
    <source>
        <dbReference type="HAMAP-Rule" id="MF_03002"/>
    </source>
</evidence>
<accession>A0AAV5QDJ2</accession>
<dbReference type="GO" id="GO:0001732">
    <property type="term" value="P:formation of cytoplasmic translation initiation complex"/>
    <property type="evidence" value="ECO:0007669"/>
    <property type="project" value="UniProtKB-UniRule"/>
</dbReference>
<evidence type="ECO:0000313" key="7">
    <source>
        <dbReference type="EMBL" id="GMM32764.1"/>
    </source>
</evidence>
<dbReference type="GO" id="GO:0008541">
    <property type="term" value="C:proteasome regulatory particle, lid subcomplex"/>
    <property type="evidence" value="ECO:0007669"/>
    <property type="project" value="UniProtKB-ARBA"/>
</dbReference>
<dbReference type="InterPro" id="IPR036390">
    <property type="entry name" value="WH_DNA-bd_sf"/>
</dbReference>
<dbReference type="InterPro" id="IPR000717">
    <property type="entry name" value="PCI_dom"/>
</dbReference>
<keyword evidence="3 4" id="KW-0648">Protein biosynthesis</keyword>
<dbReference type="InterPro" id="IPR058999">
    <property type="entry name" value="EIF3CL_C"/>
</dbReference>
<dbReference type="EMBL" id="BTFZ01000001">
    <property type="protein sequence ID" value="GMM32764.1"/>
    <property type="molecule type" value="Genomic_DNA"/>
</dbReference>
<dbReference type="Proteomes" id="UP001360560">
    <property type="component" value="Unassembled WGS sequence"/>
</dbReference>
<dbReference type="PANTHER" id="PTHR13937">
    <property type="entry name" value="EUKARYOTIC TRANSLATION INITATION FACTOR 3, SUBUNIT 8 EIF3S8 -RELATED"/>
    <property type="match status" value="1"/>
</dbReference>
<dbReference type="SUPFAM" id="SSF46785">
    <property type="entry name" value="Winged helix' DNA-binding domain"/>
    <property type="match status" value="1"/>
</dbReference>
<dbReference type="GO" id="GO:0031369">
    <property type="term" value="F:translation initiation factor binding"/>
    <property type="evidence" value="ECO:0007669"/>
    <property type="project" value="InterPro"/>
</dbReference>
<dbReference type="GO" id="GO:0005852">
    <property type="term" value="C:eukaryotic translation initiation factor 3 complex"/>
    <property type="evidence" value="ECO:0007669"/>
    <property type="project" value="UniProtKB-UniRule"/>
</dbReference>
<gene>
    <name evidence="4" type="primary">NIP1</name>
    <name evidence="7" type="ORF">DASC09_000890</name>
</gene>
<evidence type="ECO:0000256" key="3">
    <source>
        <dbReference type="ARBA" id="ARBA00022917"/>
    </source>
</evidence>
<feature type="compositionally biased region" description="Polar residues" evidence="5">
    <location>
        <begin position="801"/>
        <end position="820"/>
    </location>
</feature>
<comment type="subunit">
    <text evidence="4">Component of the eukaryotic translation initiation factor 3 (eIF-3) complex.</text>
</comment>
<dbReference type="Pfam" id="PF26569">
    <property type="entry name" value="EIF3CL_C"/>
    <property type="match status" value="1"/>
</dbReference>
<feature type="compositionally biased region" description="Low complexity" evidence="5">
    <location>
        <begin position="830"/>
        <end position="841"/>
    </location>
</feature>
<organism evidence="7 8">
    <name type="scientific">Saccharomycopsis crataegensis</name>
    <dbReference type="NCBI Taxonomy" id="43959"/>
    <lineage>
        <taxon>Eukaryota</taxon>
        <taxon>Fungi</taxon>
        <taxon>Dikarya</taxon>
        <taxon>Ascomycota</taxon>
        <taxon>Saccharomycotina</taxon>
        <taxon>Saccharomycetes</taxon>
        <taxon>Saccharomycopsidaceae</taxon>
        <taxon>Saccharomycopsis</taxon>
    </lineage>
</organism>
<dbReference type="GO" id="GO:0016282">
    <property type="term" value="C:eukaryotic 43S preinitiation complex"/>
    <property type="evidence" value="ECO:0007669"/>
    <property type="project" value="UniProtKB-UniRule"/>
</dbReference>
<dbReference type="GO" id="GO:0003723">
    <property type="term" value="F:RNA binding"/>
    <property type="evidence" value="ECO:0007669"/>
    <property type="project" value="InterPro"/>
</dbReference>
<sequence>MSSRFFAASLSDSESDEELLSSEEEELLSSSEDEQMESSSEEDDDLDDDMDEDESDEDDDEPTGRNKFLKTETPQRSAAYFLKGSNIPDSDDETESESDDDNKKVVKSAKDKLLEEMKNSANEIDNAADFDDWLTVSKEFDKLNKLLIRSQQQNIPTPTFYIKTLAELEDVIILVSKENTKMNAVTSKAFNSIKQRVKRSSRDFEDLIKRFRESPEDMQKSATVPAVAPAGRSAAADEEELDIAATLRTVIENRGKKNVDRYEQVATLEKLLQFAESPFQFISIYFLLIPTRFDLSMNANYMPIDQWKNAEKNISALLTILEDNHDKYRVTENGEAGLDFENEPQANKDGIVEVLGSIASFVERLDDELTRSLLVIDPHSSDYIVRLRDESQMYNLILRAQLYVESLSSADQLTNPSNDQLFRIILRRIDHVYFKPIQLINFNEKTAWNALKDGQESFVVKSTSTYDKEYADGLVNTLCSVLYRQSNSVYRKKAMLCHIYYYAFNNQYFKARDMLLMSHLQSTIHSCEPAMQVLFNRTLVQLGLCAFKVGLIDEAFQTLQEIATSSRQKELLGQGVQRYNQQSSTTSVAADRQRLLPFHMHINLELLEAVFLTSSLLIEIPQAAQTGNNNYNKKASTKSFRRALEFHERQFFQGPPENTKDYIMYAAKSLQMGDWKKATNYIKSVDIWKLFVNGDAIKKMIEEKLQIEGLRTYLFQFRNYYTKLSIGKLAEIFELKESKVSAVLSKMIFKEEILAALDQKTSSVYFIHGHELNKPQELALVLAEKVGQLAEKNERLAAGGHQQQSTGFNSQSHGSNGNTSRNHHSQNFKISSSNSGIIAGALNGMDNKGNNRRQKRNNK</sequence>
<proteinExistence type="inferred from homology"/>
<feature type="domain" description="PCI" evidence="6">
    <location>
        <begin position="598"/>
        <end position="771"/>
    </location>
</feature>
<evidence type="ECO:0000256" key="1">
    <source>
        <dbReference type="ARBA" id="ARBA00022490"/>
    </source>
</evidence>
<keyword evidence="1 4" id="KW-0963">Cytoplasm</keyword>
<evidence type="ECO:0000256" key="5">
    <source>
        <dbReference type="SAM" id="MobiDB-lite"/>
    </source>
</evidence>
<dbReference type="FunFam" id="1.10.10.10:FF:000300">
    <property type="entry name" value="Eukaryotic translation initiation factor 3 subunit C"/>
    <property type="match status" value="1"/>
</dbReference>
<evidence type="ECO:0000259" key="6">
    <source>
        <dbReference type="PROSITE" id="PS50250"/>
    </source>
</evidence>
<feature type="region of interest" description="Disordered" evidence="5">
    <location>
        <begin position="1"/>
        <end position="104"/>
    </location>
</feature>
<comment type="function">
    <text evidence="4">Component of the eukaryotic translation initiation factor 3 (eIF-3) complex, which is involved in protein synthesis of a specialized repertoire of mRNAs and, together with other initiation factors, stimulates binding of mRNA and methionyl-tRNAi to the 40S ribosome. The eIF-3 complex specifically targets and initiates translation of a subset of mRNAs involved in cell proliferation.</text>
</comment>
<feature type="compositionally biased region" description="Basic residues" evidence="5">
    <location>
        <begin position="850"/>
        <end position="859"/>
    </location>
</feature>
<dbReference type="PANTHER" id="PTHR13937:SF0">
    <property type="entry name" value="EUKARYOTIC TRANSLATION INITIATION FACTOR 3 SUBUNIT C-RELATED"/>
    <property type="match status" value="1"/>
</dbReference>
<feature type="compositionally biased region" description="Acidic residues" evidence="5">
    <location>
        <begin position="89"/>
        <end position="100"/>
    </location>
</feature>
<feature type="region of interest" description="Disordered" evidence="5">
    <location>
        <begin position="797"/>
        <end position="859"/>
    </location>
</feature>
<dbReference type="HAMAP" id="MF_03002">
    <property type="entry name" value="eIF3c"/>
    <property type="match status" value="1"/>
</dbReference>
<name>A0AAV5QDJ2_9ASCO</name>
<dbReference type="InterPro" id="IPR008905">
    <property type="entry name" value="EIF3C_N_dom"/>
</dbReference>
<dbReference type="GO" id="GO:0033290">
    <property type="term" value="C:eukaryotic 48S preinitiation complex"/>
    <property type="evidence" value="ECO:0007669"/>
    <property type="project" value="UniProtKB-UniRule"/>
</dbReference>
<protein>
    <recommendedName>
        <fullName evidence="4">Eukaryotic translation initiation factor 3 subunit C</fullName>
        <shortName evidence="4">eIF3c</shortName>
    </recommendedName>
    <alternativeName>
        <fullName evidence="4">Eukaryotic translation initiation factor 3 93 kDa subunit homolog</fullName>
        <shortName evidence="4">eIF3 p93</shortName>
    </alternativeName>
    <alternativeName>
        <fullName evidence="4">Translation initiation factor eIF3, p93 subunit homolog</fullName>
    </alternativeName>
</protein>
<dbReference type="GO" id="GO:0003743">
    <property type="term" value="F:translation initiation factor activity"/>
    <property type="evidence" value="ECO:0007669"/>
    <property type="project" value="UniProtKB-UniRule"/>
</dbReference>
<comment type="subcellular location">
    <subcellularLocation>
        <location evidence="4">Cytoplasm</location>
    </subcellularLocation>
</comment>
<reference evidence="7 8" key="1">
    <citation type="journal article" date="2023" name="Elife">
        <title>Identification of key yeast species and microbe-microbe interactions impacting larval growth of Drosophila in the wild.</title>
        <authorList>
            <person name="Mure A."/>
            <person name="Sugiura Y."/>
            <person name="Maeda R."/>
            <person name="Honda K."/>
            <person name="Sakurai N."/>
            <person name="Takahashi Y."/>
            <person name="Watada M."/>
            <person name="Katoh T."/>
            <person name="Gotoh A."/>
            <person name="Gotoh Y."/>
            <person name="Taniguchi I."/>
            <person name="Nakamura K."/>
            <person name="Hayashi T."/>
            <person name="Katayama T."/>
            <person name="Uemura T."/>
            <person name="Hattori Y."/>
        </authorList>
    </citation>
    <scope>NUCLEOTIDE SEQUENCE [LARGE SCALE GENOMIC DNA]</scope>
    <source>
        <strain evidence="7 8">SC-9</strain>
    </source>
</reference>
<feature type="compositionally biased region" description="Acidic residues" evidence="5">
    <location>
        <begin position="13"/>
        <end position="61"/>
    </location>
</feature>
<dbReference type="Pfam" id="PF05470">
    <property type="entry name" value="eIF-3c_N"/>
    <property type="match status" value="2"/>
</dbReference>
<comment type="caution">
    <text evidence="7">The sequence shown here is derived from an EMBL/GenBank/DDBJ whole genome shotgun (WGS) entry which is preliminary data.</text>
</comment>
<dbReference type="PROSITE" id="PS50250">
    <property type="entry name" value="PCI"/>
    <property type="match status" value="1"/>
</dbReference>
<dbReference type="Pfam" id="PF01399">
    <property type="entry name" value="PCI"/>
    <property type="match status" value="1"/>
</dbReference>
<evidence type="ECO:0000313" key="8">
    <source>
        <dbReference type="Proteomes" id="UP001360560"/>
    </source>
</evidence>
<dbReference type="AlphaFoldDB" id="A0AAV5QDJ2"/>
<dbReference type="SMART" id="SM00088">
    <property type="entry name" value="PINT"/>
    <property type="match status" value="1"/>
</dbReference>
<dbReference type="InterPro" id="IPR027516">
    <property type="entry name" value="EIF3C"/>
</dbReference>
<keyword evidence="2 4" id="KW-0396">Initiation factor</keyword>
<keyword evidence="8" id="KW-1185">Reference proteome</keyword>
<evidence type="ECO:0000256" key="2">
    <source>
        <dbReference type="ARBA" id="ARBA00022540"/>
    </source>
</evidence>